<comment type="caution">
    <text evidence="1">The sequence shown here is derived from an EMBL/GenBank/DDBJ whole genome shotgun (WGS) entry which is preliminary data.</text>
</comment>
<dbReference type="STRING" id="28200.GCA_001572935_00637"/>
<proteinExistence type="predicted"/>
<organism evidence="1 2">
    <name type="scientific">Aliarcobacter skirrowii</name>
    <dbReference type="NCBI Taxonomy" id="28200"/>
    <lineage>
        <taxon>Bacteria</taxon>
        <taxon>Pseudomonadati</taxon>
        <taxon>Campylobacterota</taxon>
        <taxon>Epsilonproteobacteria</taxon>
        <taxon>Campylobacterales</taxon>
        <taxon>Arcobacteraceae</taxon>
        <taxon>Aliarcobacter</taxon>
    </lineage>
</organism>
<dbReference type="EMBL" id="QEYI01000001">
    <property type="protein sequence ID" value="PWE23250.1"/>
    <property type="molecule type" value="Genomic_DNA"/>
</dbReference>
<evidence type="ECO:0000313" key="1">
    <source>
        <dbReference type="EMBL" id="PWE23250.1"/>
    </source>
</evidence>
<dbReference type="Proteomes" id="UP000245014">
    <property type="component" value="Unassembled WGS sequence"/>
</dbReference>
<dbReference type="AlphaFoldDB" id="A0A2U2C2L6"/>
<sequence length="189" mass="22161">MKNFIKIEDSVVDFGDCKNCEARCCKGAFGSLFSQILKEEFEVLYQNFPILFIFGSKGFIKPIILISNGYDSCPYLKDNLCSIYEKRPSVCQIYPLSPNLDNSIYIDSSCPEVFKGTNSLDIEVDFFSNYQKSYLDTHFEFDNLKIDDFEELLFIKNMRFFKYIGKESSKYLDFHKLSLENLKNYSFYK</sequence>
<reference evidence="1 2" key="1">
    <citation type="submission" date="2018-05" db="EMBL/GenBank/DDBJ databases">
        <title>Antimicrobial susceptibility testing and genomic analysis of Arcobacter skirrowii strains and one Arcobacter butzleri isolated from German poultry farms.</title>
        <authorList>
            <person name="Haenel I."/>
            <person name="Hotzel H."/>
            <person name="Tomaso H."/>
            <person name="Busch A."/>
        </authorList>
    </citation>
    <scope>NUCLEOTIDE SEQUENCE [LARGE SCALE GENOMIC DNA]</scope>
    <source>
        <strain evidence="2">v</strain>
    </source>
</reference>
<protein>
    <submittedName>
        <fullName evidence="1">YkgJ family cysteine cluster protein</fullName>
    </submittedName>
</protein>
<dbReference type="Pfam" id="PF03692">
    <property type="entry name" value="CxxCxxCC"/>
    <property type="match status" value="1"/>
</dbReference>
<gene>
    <name evidence="1" type="ORF">DF188_00835</name>
</gene>
<dbReference type="InterPro" id="IPR005358">
    <property type="entry name" value="Puta_zinc/iron-chelating_dom"/>
</dbReference>
<dbReference type="RefSeq" id="WP_109065476.1">
    <property type="nucleotide sequence ID" value="NZ_JAUQUE010000023.1"/>
</dbReference>
<accession>A0A2U2C2L6</accession>
<name>A0A2U2C2L6_9BACT</name>
<evidence type="ECO:0000313" key="2">
    <source>
        <dbReference type="Proteomes" id="UP000245014"/>
    </source>
</evidence>